<feature type="signal peptide" evidence="1">
    <location>
        <begin position="1"/>
        <end position="20"/>
    </location>
</feature>
<proteinExistence type="predicted"/>
<dbReference type="EMBL" id="KQ427929">
    <property type="protein sequence ID" value="KOF66599.1"/>
    <property type="molecule type" value="Genomic_DNA"/>
</dbReference>
<dbReference type="AlphaFoldDB" id="A0A0L8FPI6"/>
<evidence type="ECO:0008006" key="3">
    <source>
        <dbReference type="Google" id="ProtNLM"/>
    </source>
</evidence>
<evidence type="ECO:0000313" key="2">
    <source>
        <dbReference type="EMBL" id="KOF66599.1"/>
    </source>
</evidence>
<organism evidence="2">
    <name type="scientific">Octopus bimaculoides</name>
    <name type="common">California two-spotted octopus</name>
    <dbReference type="NCBI Taxonomy" id="37653"/>
    <lineage>
        <taxon>Eukaryota</taxon>
        <taxon>Metazoa</taxon>
        <taxon>Spiralia</taxon>
        <taxon>Lophotrochozoa</taxon>
        <taxon>Mollusca</taxon>
        <taxon>Cephalopoda</taxon>
        <taxon>Coleoidea</taxon>
        <taxon>Octopodiformes</taxon>
        <taxon>Octopoda</taxon>
        <taxon>Incirrata</taxon>
        <taxon>Octopodidae</taxon>
        <taxon>Octopus</taxon>
    </lineage>
</organism>
<reference evidence="2" key="1">
    <citation type="submission" date="2015-07" db="EMBL/GenBank/DDBJ databases">
        <title>MeaNS - Measles Nucleotide Surveillance Program.</title>
        <authorList>
            <person name="Tran T."/>
            <person name="Druce J."/>
        </authorList>
    </citation>
    <scope>NUCLEOTIDE SEQUENCE</scope>
    <source>
        <strain evidence="2">UCB-OBI-ISO-001</strain>
        <tissue evidence="2">Gonad</tissue>
    </source>
</reference>
<keyword evidence="1" id="KW-0732">Signal</keyword>
<accession>A0A0L8FPI6</accession>
<gene>
    <name evidence="2" type="ORF">OCBIM_22011859mg</name>
</gene>
<feature type="chain" id="PRO_5005582506" description="Secreted protein" evidence="1">
    <location>
        <begin position="21"/>
        <end position="72"/>
    </location>
</feature>
<protein>
    <recommendedName>
        <fullName evidence="3">Secreted protein</fullName>
    </recommendedName>
</protein>
<sequence>MRKCIIIIIIPIACVCVSECVCVRVIKSSTTNHFSHYGSITLKCEHLVFYESRIYIRTGYIHVYVYVQANQE</sequence>
<name>A0A0L8FPI6_OCTBM</name>
<evidence type="ECO:0000256" key="1">
    <source>
        <dbReference type="SAM" id="SignalP"/>
    </source>
</evidence>